<evidence type="ECO:0000256" key="7">
    <source>
        <dbReference type="PROSITE-ProRule" id="PRU00339"/>
    </source>
</evidence>
<dbReference type="Pfam" id="PF13176">
    <property type="entry name" value="TPR_7"/>
    <property type="match status" value="1"/>
</dbReference>
<evidence type="ECO:0000313" key="11">
    <source>
        <dbReference type="Proteomes" id="UP001597045"/>
    </source>
</evidence>
<dbReference type="InterPro" id="IPR001867">
    <property type="entry name" value="OmpR/PhoB-type_DNA-bd"/>
</dbReference>
<dbReference type="PROSITE" id="PS51755">
    <property type="entry name" value="OMPR_PHOB"/>
    <property type="match status" value="1"/>
</dbReference>
<dbReference type="EMBL" id="JBHTIS010000130">
    <property type="protein sequence ID" value="MFD1044810.1"/>
    <property type="molecule type" value="Genomic_DNA"/>
</dbReference>
<feature type="DNA-binding region" description="OmpR/PhoB-type" evidence="8">
    <location>
        <begin position="1"/>
        <end position="89"/>
    </location>
</feature>
<dbReference type="PANTHER" id="PTHR46630">
    <property type="entry name" value="TETRATRICOPEPTIDE REPEAT PROTEIN 29"/>
    <property type="match status" value="1"/>
</dbReference>
<organism evidence="10 11">
    <name type="scientific">Kibdelosporangium lantanae</name>
    <dbReference type="NCBI Taxonomy" id="1497396"/>
    <lineage>
        <taxon>Bacteria</taxon>
        <taxon>Bacillati</taxon>
        <taxon>Actinomycetota</taxon>
        <taxon>Actinomycetes</taxon>
        <taxon>Pseudonocardiales</taxon>
        <taxon>Pseudonocardiaceae</taxon>
        <taxon>Kibdelosporangium</taxon>
    </lineage>
</organism>
<gene>
    <name evidence="10" type="ORF">ACFQ1S_03950</name>
</gene>
<feature type="domain" description="OmpR/PhoB-type" evidence="9">
    <location>
        <begin position="1"/>
        <end position="89"/>
    </location>
</feature>
<evidence type="ECO:0000256" key="2">
    <source>
        <dbReference type="ARBA" id="ARBA00022490"/>
    </source>
</evidence>
<evidence type="ECO:0000256" key="8">
    <source>
        <dbReference type="PROSITE-ProRule" id="PRU01091"/>
    </source>
</evidence>
<feature type="repeat" description="TPR" evidence="7">
    <location>
        <begin position="377"/>
        <end position="410"/>
    </location>
</feature>
<comment type="caution">
    <text evidence="10">The sequence shown here is derived from an EMBL/GenBank/DDBJ whole genome shotgun (WGS) entry which is preliminary data.</text>
</comment>
<evidence type="ECO:0000256" key="3">
    <source>
        <dbReference type="ARBA" id="ARBA00022737"/>
    </source>
</evidence>
<accession>A0ABW3M4L5</accession>
<dbReference type="SUPFAM" id="SSF48452">
    <property type="entry name" value="TPR-like"/>
    <property type="match status" value="2"/>
</dbReference>
<name>A0ABW3M4L5_9PSEU</name>
<dbReference type="InterPro" id="IPR051476">
    <property type="entry name" value="Bac_ResReg_Asp_Phosphatase"/>
</dbReference>
<evidence type="ECO:0000256" key="1">
    <source>
        <dbReference type="ARBA" id="ARBA00004496"/>
    </source>
</evidence>
<comment type="similarity">
    <text evidence="6">Belongs to the Rap family.</text>
</comment>
<dbReference type="SUPFAM" id="SSF46894">
    <property type="entry name" value="C-terminal effector domain of the bipartite response regulators"/>
    <property type="match status" value="1"/>
</dbReference>
<dbReference type="InterPro" id="IPR036388">
    <property type="entry name" value="WH-like_DNA-bd_sf"/>
</dbReference>
<dbReference type="InterPro" id="IPR011990">
    <property type="entry name" value="TPR-like_helical_dom_sf"/>
</dbReference>
<dbReference type="Proteomes" id="UP001597045">
    <property type="component" value="Unassembled WGS sequence"/>
</dbReference>
<dbReference type="InterPro" id="IPR016032">
    <property type="entry name" value="Sig_transdc_resp-reg_C-effctor"/>
</dbReference>
<keyword evidence="3" id="KW-0677">Repeat</keyword>
<evidence type="ECO:0000256" key="5">
    <source>
        <dbReference type="ARBA" id="ARBA00023125"/>
    </source>
</evidence>
<dbReference type="PROSITE" id="PS50005">
    <property type="entry name" value="TPR"/>
    <property type="match status" value="1"/>
</dbReference>
<sequence>MLGPLEVRGGVRVGGRQRALLALLLTRPNQVFGVDEVVEAVWGDDVPDNPRGAVHTCVTRLRNVLAFCLLGLNPGPDISSKGAAALLGCSHDEALDMLDLLVAASLLENPFAERYRFHDLIRVYSADRAEVDMTVEARAEGFRRLADWYLYSVHAAVMKSVASLYVSPLGPAPTDITPITFTTHEDAFTWLGRERSNYLAMIGSAAKNGPEKYTWMLTDAARPDLINLHDMADLEWAAEAGLACAQRVGNRRGEAVMCLALGGLKSMTRRYDEAIADLTESRKAAAELGETGIVATAIISIAATYNTDGRGAEGAQAAKEALEVIDRGAEQGEARRRSAKFQLAMSYVALGRLRPARDLLESVLAEAEDHSPPLSIASWHDHLGKIYRRLGEYQQAIESYRRVLDTEVEHRGIVNFSTAGLAAVYRDIGDIPRATAYARQALDAARAAGDPDQEAEARVVLGSLHLQKNQPELAMKEFEVAHRLSNMADEAVEALAEMAVAAGEARYAHQALGH</sequence>
<keyword evidence="5 8" id="KW-0238">DNA-binding</keyword>
<feature type="non-terminal residue" evidence="10">
    <location>
        <position position="514"/>
    </location>
</feature>
<evidence type="ECO:0000313" key="10">
    <source>
        <dbReference type="EMBL" id="MFD1044810.1"/>
    </source>
</evidence>
<dbReference type="SMART" id="SM00028">
    <property type="entry name" value="TPR"/>
    <property type="match status" value="5"/>
</dbReference>
<dbReference type="Gene3D" id="1.25.40.10">
    <property type="entry name" value="Tetratricopeptide repeat domain"/>
    <property type="match status" value="1"/>
</dbReference>
<comment type="subcellular location">
    <subcellularLocation>
        <location evidence="1">Cytoplasm</location>
    </subcellularLocation>
</comment>
<evidence type="ECO:0000256" key="6">
    <source>
        <dbReference type="ARBA" id="ARBA00038253"/>
    </source>
</evidence>
<evidence type="ECO:0000256" key="4">
    <source>
        <dbReference type="ARBA" id="ARBA00022803"/>
    </source>
</evidence>
<dbReference type="Gene3D" id="1.10.10.10">
    <property type="entry name" value="Winged helix-like DNA-binding domain superfamily/Winged helix DNA-binding domain"/>
    <property type="match status" value="1"/>
</dbReference>
<reference evidence="11" key="1">
    <citation type="journal article" date="2019" name="Int. J. Syst. Evol. Microbiol.">
        <title>The Global Catalogue of Microorganisms (GCM) 10K type strain sequencing project: providing services to taxonomists for standard genome sequencing and annotation.</title>
        <authorList>
            <consortium name="The Broad Institute Genomics Platform"/>
            <consortium name="The Broad Institute Genome Sequencing Center for Infectious Disease"/>
            <person name="Wu L."/>
            <person name="Ma J."/>
        </authorList>
    </citation>
    <scope>NUCLEOTIDE SEQUENCE [LARGE SCALE GENOMIC DNA]</scope>
    <source>
        <strain evidence="11">JCM 31486</strain>
    </source>
</reference>
<dbReference type="InterPro" id="IPR019734">
    <property type="entry name" value="TPR_rpt"/>
</dbReference>
<keyword evidence="11" id="KW-1185">Reference proteome</keyword>
<evidence type="ECO:0000259" key="9">
    <source>
        <dbReference type="PROSITE" id="PS51755"/>
    </source>
</evidence>
<dbReference type="Pfam" id="PF00486">
    <property type="entry name" value="Trans_reg_C"/>
    <property type="match status" value="1"/>
</dbReference>
<proteinExistence type="inferred from homology"/>
<dbReference type="Pfam" id="PF13174">
    <property type="entry name" value="TPR_6"/>
    <property type="match status" value="1"/>
</dbReference>
<protein>
    <submittedName>
        <fullName evidence="10">Winged helix-turn-helix domain-containing protein</fullName>
    </submittedName>
</protein>
<dbReference type="PANTHER" id="PTHR46630:SF1">
    <property type="entry name" value="TETRATRICOPEPTIDE REPEAT PROTEIN 29"/>
    <property type="match status" value="1"/>
</dbReference>
<keyword evidence="2" id="KW-0963">Cytoplasm</keyword>
<keyword evidence="4 7" id="KW-0802">TPR repeat</keyword>